<accession>A0A4V3XDS3</accession>
<reference evidence="2 3" key="1">
    <citation type="submission" date="2019-02" db="EMBL/GenBank/DDBJ databases">
        <title>Genome sequencing of the rare red list fungi Phellinidium pouzarii.</title>
        <authorList>
            <person name="Buettner E."/>
            <person name="Kellner H."/>
        </authorList>
    </citation>
    <scope>NUCLEOTIDE SEQUENCE [LARGE SCALE GENOMIC DNA]</scope>
    <source>
        <strain evidence="2 3">DSM 108285</strain>
    </source>
</reference>
<feature type="chain" id="PRO_5020317007" description="Phytocyanin domain-containing protein" evidence="1">
    <location>
        <begin position="19"/>
        <end position="189"/>
    </location>
</feature>
<dbReference type="EMBL" id="SGPK01000026">
    <property type="protein sequence ID" value="THH10843.1"/>
    <property type="molecule type" value="Genomic_DNA"/>
</dbReference>
<dbReference type="PANTHER" id="PTHR34883:SF15">
    <property type="entry name" value="EXTRACELLULAR SERINE-RICH PROTEIN"/>
    <property type="match status" value="1"/>
</dbReference>
<evidence type="ECO:0008006" key="4">
    <source>
        <dbReference type="Google" id="ProtNLM"/>
    </source>
</evidence>
<protein>
    <recommendedName>
        <fullName evidence="4">Phytocyanin domain-containing protein</fullName>
    </recommendedName>
</protein>
<evidence type="ECO:0000313" key="2">
    <source>
        <dbReference type="EMBL" id="THH10843.1"/>
    </source>
</evidence>
<dbReference type="InterPro" id="IPR008972">
    <property type="entry name" value="Cupredoxin"/>
</dbReference>
<evidence type="ECO:0000313" key="3">
    <source>
        <dbReference type="Proteomes" id="UP000308199"/>
    </source>
</evidence>
<evidence type="ECO:0000256" key="1">
    <source>
        <dbReference type="SAM" id="SignalP"/>
    </source>
</evidence>
<dbReference type="Proteomes" id="UP000308199">
    <property type="component" value="Unassembled WGS sequence"/>
</dbReference>
<dbReference type="AlphaFoldDB" id="A0A4V3XDS3"/>
<dbReference type="Gene3D" id="2.60.40.420">
    <property type="entry name" value="Cupredoxins - blue copper proteins"/>
    <property type="match status" value="1"/>
</dbReference>
<dbReference type="OrthoDB" id="1921208at2759"/>
<dbReference type="CDD" id="cd00920">
    <property type="entry name" value="Cupredoxin"/>
    <property type="match status" value="1"/>
</dbReference>
<comment type="caution">
    <text evidence="2">The sequence shown here is derived from an EMBL/GenBank/DDBJ whole genome shotgun (WGS) entry which is preliminary data.</text>
</comment>
<keyword evidence="1" id="KW-0732">Signal</keyword>
<dbReference type="InterPro" id="IPR052953">
    <property type="entry name" value="Ser-rich/MCO-related"/>
</dbReference>
<name>A0A4V3XDS3_9AGAM</name>
<proteinExistence type="predicted"/>
<organism evidence="2 3">
    <name type="scientific">Phellinidium pouzarii</name>
    <dbReference type="NCBI Taxonomy" id="167371"/>
    <lineage>
        <taxon>Eukaryota</taxon>
        <taxon>Fungi</taxon>
        <taxon>Dikarya</taxon>
        <taxon>Basidiomycota</taxon>
        <taxon>Agaricomycotina</taxon>
        <taxon>Agaricomycetes</taxon>
        <taxon>Hymenochaetales</taxon>
        <taxon>Hymenochaetaceae</taxon>
        <taxon>Phellinidium</taxon>
    </lineage>
</organism>
<dbReference type="PANTHER" id="PTHR34883">
    <property type="entry name" value="SERINE-RICH PROTEIN, PUTATIVE-RELATED-RELATED"/>
    <property type="match status" value="1"/>
</dbReference>
<sequence length="189" mass="18954">MKFFSLVPALAAISLVSATTFTIQVGADNSTTYTPSSISNATAGDTIAFQFMAKNHSVTQSTFASPCSASGIDSGFFPVSPNPTAIPQWSFTLENATTPLWFFCAQTGHCEAGMVFAVNPTASKTFEAFQAAANATVANSTSSAPTTPSASVVQSATAGGASNAALPKLGVSSATGLLAVLGLLAGVGL</sequence>
<feature type="signal peptide" evidence="1">
    <location>
        <begin position="1"/>
        <end position="18"/>
    </location>
</feature>
<gene>
    <name evidence="2" type="ORF">EW145_g1045</name>
</gene>
<keyword evidence="3" id="KW-1185">Reference proteome</keyword>
<dbReference type="SUPFAM" id="SSF49503">
    <property type="entry name" value="Cupredoxins"/>
    <property type="match status" value="1"/>
</dbReference>